<name>A0AAI8YYV5_9PEZI</name>
<dbReference type="Proteomes" id="UP001296104">
    <property type="component" value="Unassembled WGS sequence"/>
</dbReference>
<feature type="compositionally biased region" description="Low complexity" evidence="1">
    <location>
        <begin position="727"/>
        <end position="736"/>
    </location>
</feature>
<feature type="compositionally biased region" description="Low complexity" evidence="1">
    <location>
        <begin position="149"/>
        <end position="162"/>
    </location>
</feature>
<accession>A0AAI8YYV5</accession>
<comment type="caution">
    <text evidence="2">The sequence shown here is derived from an EMBL/GenBank/DDBJ whole genome shotgun (WGS) entry which is preliminary data.</text>
</comment>
<organism evidence="2 3">
    <name type="scientific">Lecanosticta acicola</name>
    <dbReference type="NCBI Taxonomy" id="111012"/>
    <lineage>
        <taxon>Eukaryota</taxon>
        <taxon>Fungi</taxon>
        <taxon>Dikarya</taxon>
        <taxon>Ascomycota</taxon>
        <taxon>Pezizomycotina</taxon>
        <taxon>Dothideomycetes</taxon>
        <taxon>Dothideomycetidae</taxon>
        <taxon>Mycosphaerellales</taxon>
        <taxon>Mycosphaerellaceae</taxon>
        <taxon>Lecanosticta</taxon>
    </lineage>
</organism>
<evidence type="ECO:0000256" key="1">
    <source>
        <dbReference type="SAM" id="MobiDB-lite"/>
    </source>
</evidence>
<dbReference type="AlphaFoldDB" id="A0AAI8YYV5"/>
<reference evidence="2" key="1">
    <citation type="submission" date="2023-11" db="EMBL/GenBank/DDBJ databases">
        <authorList>
            <person name="Alioto T."/>
            <person name="Alioto T."/>
            <person name="Gomez Garrido J."/>
        </authorList>
    </citation>
    <scope>NUCLEOTIDE SEQUENCE</scope>
</reference>
<gene>
    <name evidence="2" type="ORF">LECACI_7A004518</name>
</gene>
<feature type="region of interest" description="Disordered" evidence="1">
    <location>
        <begin position="387"/>
        <end position="466"/>
    </location>
</feature>
<feature type="region of interest" description="Disordered" evidence="1">
    <location>
        <begin position="148"/>
        <end position="199"/>
    </location>
</feature>
<feature type="region of interest" description="Disordered" evidence="1">
    <location>
        <begin position="672"/>
        <end position="876"/>
    </location>
</feature>
<keyword evidence="3" id="KW-1185">Reference proteome</keyword>
<dbReference type="EMBL" id="CAVMBE010000025">
    <property type="protein sequence ID" value="CAK4013831.1"/>
    <property type="molecule type" value="Genomic_DNA"/>
</dbReference>
<feature type="region of interest" description="Disordered" evidence="1">
    <location>
        <begin position="480"/>
        <end position="503"/>
    </location>
</feature>
<feature type="compositionally biased region" description="Polar residues" evidence="1">
    <location>
        <begin position="348"/>
        <end position="366"/>
    </location>
</feature>
<protein>
    <submittedName>
        <fullName evidence="2">Uncharacterized protein</fullName>
    </submittedName>
</protein>
<feature type="compositionally biased region" description="Basic and acidic residues" evidence="1">
    <location>
        <begin position="672"/>
        <end position="687"/>
    </location>
</feature>
<feature type="compositionally biased region" description="Low complexity" evidence="1">
    <location>
        <begin position="422"/>
        <end position="440"/>
    </location>
</feature>
<feature type="compositionally biased region" description="Basic residues" evidence="1">
    <location>
        <begin position="768"/>
        <end position="777"/>
    </location>
</feature>
<sequence length="914" mass="98790">MAVPLEALITNDPNASAVFTANDHTSNETIGLYLFTHHALQVICDDTDMDKPDEQIRGMATAIWTGLMPRKKLFWEHRAATARLLGCDAERFLLADGSTRLSKDNREKAMEAFAGYRRRAMGEFLDGAEISQTEDSETEALAADQEQLPATAVPSSPSTSVTNAGAETGSSLAKRLMTAQQAVGSGRGESPEPTPEAYRGHKSLASQIDTSGDFKVPDAAELSAPKAAASPKSTNMEATAATFVPLKEVPQGTGDDKTPETCSTMLAARTAAEMQSIASNFLPQSSATCATSANLLHPSAVDFTLQPAESIATAAIADELFDDGSDDDVSEYNGSTSASGTEKADMESSMSSLPQSATASTPSTPRCSKLDWAEESQKYWDTELQKNHRDLNSSKQSDKASLPTTAPRWKPKQLEGAEARQSGSRKPSPSGSSSAGKNKAIPSVKHEASGHDRNNNPSAANLKKGWQGFGDLNAAKQFSAQVTKNKSHTTHNPMPQVKPNPWSKPSKDLELAKKPAKNAWANPLTRSGPARAQAETSIETETKPLETSVVQMAAEDGQRFFIYQALPIICEDLDYHKADQYVEDVALATWNDLPRPAKKIWAEDAKLLRGGSALGASQLFSTERFAESRFTNDYRTQIIKALAERNDGELKYLQPEYDKLISQERKQAFREAKRNARMQKVYEEARSRPGSSLSKTASRNHSVSASVSSIPAMAETDAPLEQEEEPSLQQSESQAEVESTCTVDAGAQWNEPEEHAVADLGGWDTKRKIPGAKKKKTKEPSSAEGKPAPKNTTSTQIERPTADSPWKAGRIASKPKKKLLRLSETDPISADTPPTPVDDDSSSLPVSRHNTTGGWDEKRYVPGMKKKKAGKGKSEADSFFDSIEHTIPAAQVTHVQEDEGWTAVPRGGKKSKGG</sequence>
<proteinExistence type="predicted"/>
<evidence type="ECO:0000313" key="2">
    <source>
        <dbReference type="EMBL" id="CAK4013831.1"/>
    </source>
</evidence>
<feature type="compositionally biased region" description="Basic and acidic residues" evidence="1">
    <location>
        <begin position="387"/>
        <end position="398"/>
    </location>
</feature>
<feature type="region of interest" description="Disordered" evidence="1">
    <location>
        <begin position="890"/>
        <end position="914"/>
    </location>
</feature>
<feature type="compositionally biased region" description="Basic and acidic residues" evidence="1">
    <location>
        <begin position="444"/>
        <end position="454"/>
    </location>
</feature>
<evidence type="ECO:0000313" key="3">
    <source>
        <dbReference type="Proteomes" id="UP001296104"/>
    </source>
</evidence>
<feature type="region of interest" description="Disordered" evidence="1">
    <location>
        <begin position="322"/>
        <end position="369"/>
    </location>
</feature>
<feature type="compositionally biased region" description="Polar residues" evidence="1">
    <location>
        <begin position="689"/>
        <end position="701"/>
    </location>
</feature>